<dbReference type="AlphaFoldDB" id="A0A4Q0VFE3"/>
<name>A0A4Q0VFE3_CLOTA</name>
<accession>A0A4Q0VFE3</accession>
<reference evidence="2 5" key="2">
    <citation type="submission" date="2022-09" db="EMBL/GenBank/DDBJ databases">
        <title>complete genome sequences of Clostridium tetani str. KHSU-234311-028 isolated from soil.</title>
        <authorList>
            <person name="Sekizuka T."/>
            <person name="Shitada C."/>
            <person name="Takahashi M."/>
            <person name="Kuroda M."/>
        </authorList>
    </citation>
    <scope>NUCLEOTIDE SEQUENCE [LARGE SCALE GENOMIC DNA]</scope>
    <source>
        <strain evidence="2 5">KHSU-234311-028</strain>
    </source>
</reference>
<gene>
    <name evidence="3" type="ORF">DP130_01805</name>
    <name evidence="2" type="ORF">K234311028_09680</name>
</gene>
<dbReference type="Proteomes" id="UP001321763">
    <property type="component" value="Chromosome"/>
</dbReference>
<dbReference type="Gene3D" id="2.30.30.240">
    <property type="entry name" value="PRC-barrel domain"/>
    <property type="match status" value="1"/>
</dbReference>
<evidence type="ECO:0000313" key="5">
    <source>
        <dbReference type="Proteomes" id="UP001321763"/>
    </source>
</evidence>
<dbReference type="EMBL" id="QMAP01000001">
    <property type="protein sequence ID" value="RXI50725.1"/>
    <property type="molecule type" value="Genomic_DNA"/>
</dbReference>
<dbReference type="InterPro" id="IPR027275">
    <property type="entry name" value="PRC-brl_dom"/>
</dbReference>
<feature type="domain" description="PRC-barrel" evidence="1">
    <location>
        <begin position="5"/>
        <end position="78"/>
    </location>
</feature>
<evidence type="ECO:0000313" key="2">
    <source>
        <dbReference type="EMBL" id="BDR80722.1"/>
    </source>
</evidence>
<dbReference type="NCBIfam" id="TIGR02888">
    <property type="entry name" value="spore_YlmC_YmxH"/>
    <property type="match status" value="1"/>
</dbReference>
<dbReference type="InterPro" id="IPR014238">
    <property type="entry name" value="Spore_YlmC/YmxH"/>
</dbReference>
<dbReference type="Pfam" id="PF05239">
    <property type="entry name" value="PRC"/>
    <property type="match status" value="1"/>
</dbReference>
<dbReference type="PANTHER" id="PTHR40061:SF1">
    <property type="entry name" value="SPORULATION PROTEIN YLMC-RELATED"/>
    <property type="match status" value="1"/>
</dbReference>
<dbReference type="Proteomes" id="UP000290921">
    <property type="component" value="Unassembled WGS sequence"/>
</dbReference>
<evidence type="ECO:0000313" key="3">
    <source>
        <dbReference type="EMBL" id="RXI50725.1"/>
    </source>
</evidence>
<evidence type="ECO:0000259" key="1">
    <source>
        <dbReference type="Pfam" id="PF05239"/>
    </source>
</evidence>
<sequence length="87" mass="10107">MEYTFYSLNSMKTMEVVEVNSGTRLGFIKDFKVDTENYKITSILMPNEKISIFGKTNDIEIPWHRIKKIGVDVILVDAEDIFESQIQ</sequence>
<organism evidence="3 4">
    <name type="scientific">Clostridium tetani</name>
    <dbReference type="NCBI Taxonomy" id="1513"/>
    <lineage>
        <taxon>Bacteria</taxon>
        <taxon>Bacillati</taxon>
        <taxon>Bacillota</taxon>
        <taxon>Clostridia</taxon>
        <taxon>Eubacteriales</taxon>
        <taxon>Clostridiaceae</taxon>
        <taxon>Clostridium</taxon>
    </lineage>
</organism>
<reference evidence="3 4" key="1">
    <citation type="submission" date="2018-06" db="EMBL/GenBank/DDBJ databases">
        <title>Genome conservation of Clostridium tetani.</title>
        <authorList>
            <person name="Bruggemann H."/>
            <person name="Popoff M.R."/>
        </authorList>
    </citation>
    <scope>NUCLEOTIDE SEQUENCE [LARGE SCALE GENOMIC DNA]</scope>
    <source>
        <strain evidence="3 4">2017.061</strain>
    </source>
</reference>
<dbReference type="PANTHER" id="PTHR40061">
    <property type="entry name" value="SPORULATION PROTEIN YLMC-RELATED"/>
    <property type="match status" value="1"/>
</dbReference>
<evidence type="ECO:0000313" key="4">
    <source>
        <dbReference type="Proteomes" id="UP000290921"/>
    </source>
</evidence>
<proteinExistence type="predicted"/>
<dbReference type="SUPFAM" id="SSF50346">
    <property type="entry name" value="PRC-barrel domain"/>
    <property type="match status" value="1"/>
</dbReference>
<dbReference type="InterPro" id="IPR011033">
    <property type="entry name" value="PRC_barrel-like_sf"/>
</dbReference>
<protein>
    <submittedName>
        <fullName evidence="3">YlmC/YmxH family sporulation protein</fullName>
    </submittedName>
</protein>
<dbReference type="EMBL" id="AP026818">
    <property type="protein sequence ID" value="BDR80722.1"/>
    <property type="molecule type" value="Genomic_DNA"/>
</dbReference>